<evidence type="ECO:0000313" key="2">
    <source>
        <dbReference type="Proteomes" id="UP001347796"/>
    </source>
</evidence>
<accession>A0AAN8PE99</accession>
<dbReference type="Gene3D" id="2.170.300.10">
    <property type="entry name" value="Tie2 ligand-binding domain superfamily"/>
    <property type="match status" value="1"/>
</dbReference>
<evidence type="ECO:0000313" key="1">
    <source>
        <dbReference type="EMBL" id="KAK6176982.1"/>
    </source>
</evidence>
<dbReference type="PANTHER" id="PTHR24035">
    <property type="entry name" value="MULTIPLE EPIDERMAL GROWTH FACTOR-LIKE DOMAINS PROTEIN"/>
    <property type="match status" value="1"/>
</dbReference>
<dbReference type="Gene3D" id="2.60.120.260">
    <property type="entry name" value="Galactose-binding domain-like"/>
    <property type="match status" value="1"/>
</dbReference>
<keyword evidence="2" id="KW-1185">Reference proteome</keyword>
<dbReference type="PANTHER" id="PTHR24035:SF109">
    <property type="entry name" value="PROTEIN DRAPER"/>
    <property type="match status" value="1"/>
</dbReference>
<reference evidence="1 2" key="1">
    <citation type="submission" date="2024-01" db="EMBL/GenBank/DDBJ databases">
        <title>The genome of the rayed Mediterranean limpet Patella caerulea (Linnaeus, 1758).</title>
        <authorList>
            <person name="Anh-Thu Weber A."/>
            <person name="Halstead-Nussloch G."/>
        </authorList>
    </citation>
    <scope>NUCLEOTIDE SEQUENCE [LARGE SCALE GENOMIC DNA]</scope>
    <source>
        <strain evidence="1">AATW-2023a</strain>
        <tissue evidence="1">Whole specimen</tissue>
    </source>
</reference>
<gene>
    <name evidence="1" type="ORF">SNE40_015178</name>
</gene>
<dbReference type="SUPFAM" id="SSF49785">
    <property type="entry name" value="Galactose-binding domain-like"/>
    <property type="match status" value="1"/>
</dbReference>
<sequence>MLVCRCKDGCDEEFRCLTGGCLPGWSGNTCQRENVALDGQATQTPSNFDEITLCSSSESTMPCEAANAIDGIQSTTFNASTCSLPGILDDVMVWEVRFKQSVVVNWLDVYFGIDVLINQSLPTDFLVFVDKHRCYMDIVRTSSGMYSIQCPEPVKGKTLSFHAKSTIVPILSLCEIEIFKCADGWYSEFCDKRCNCYGDICDTVNGMCFYGCPNGYHGQDCLEPCSEGTWGLNCETSCENCAAGCDRFTGYCNTSDCEPFWYSGPRCDVCPPGYYGNNCTELCRNCGGNGTCSIYGMCNDGCVPRYQEPFCRECETGKWGPMCDQTCGQCVTKSCDQTSGLCDELGCRPNWKGGKCDGNAIFDVVLL</sequence>
<dbReference type="AlphaFoldDB" id="A0AAN8PE99"/>
<dbReference type="InterPro" id="IPR052108">
    <property type="entry name" value="MEGF/SIB"/>
</dbReference>
<protein>
    <submittedName>
        <fullName evidence="1">Uncharacterized protein</fullName>
    </submittedName>
</protein>
<comment type="caution">
    <text evidence="1">The sequence shown here is derived from an EMBL/GenBank/DDBJ whole genome shotgun (WGS) entry which is preliminary data.</text>
</comment>
<dbReference type="EMBL" id="JAZGQO010000010">
    <property type="protein sequence ID" value="KAK6176982.1"/>
    <property type="molecule type" value="Genomic_DNA"/>
</dbReference>
<dbReference type="Proteomes" id="UP001347796">
    <property type="component" value="Unassembled WGS sequence"/>
</dbReference>
<name>A0AAN8PE99_PATCE</name>
<dbReference type="InterPro" id="IPR008979">
    <property type="entry name" value="Galactose-bd-like_sf"/>
</dbReference>
<organism evidence="1 2">
    <name type="scientific">Patella caerulea</name>
    <name type="common">Rayed Mediterranean limpet</name>
    <dbReference type="NCBI Taxonomy" id="87958"/>
    <lineage>
        <taxon>Eukaryota</taxon>
        <taxon>Metazoa</taxon>
        <taxon>Spiralia</taxon>
        <taxon>Lophotrochozoa</taxon>
        <taxon>Mollusca</taxon>
        <taxon>Gastropoda</taxon>
        <taxon>Patellogastropoda</taxon>
        <taxon>Patelloidea</taxon>
        <taxon>Patellidae</taxon>
        <taxon>Patella</taxon>
    </lineage>
</organism>
<proteinExistence type="predicted"/>